<dbReference type="CDD" id="cd00057">
    <property type="entry name" value="FA58C"/>
    <property type="match status" value="1"/>
</dbReference>
<dbReference type="Gene3D" id="3.10.100.10">
    <property type="entry name" value="Mannose-Binding Protein A, subunit A"/>
    <property type="match status" value="1"/>
</dbReference>
<feature type="domain" description="F5/8 type C" evidence="4">
    <location>
        <begin position="333"/>
        <end position="480"/>
    </location>
</feature>
<feature type="domain" description="Apple" evidence="6">
    <location>
        <begin position="899"/>
        <end position="977"/>
    </location>
</feature>
<dbReference type="PROSITE" id="PS52031">
    <property type="entry name" value="GG_LECTIN"/>
    <property type="match status" value="1"/>
</dbReference>
<name>A0A8J9ZLN3_BRALA</name>
<dbReference type="Pfam" id="PF00193">
    <property type="entry name" value="Xlink"/>
    <property type="match status" value="1"/>
</dbReference>
<sequence>MRVGVGETEIRVDFGSPGLICGTIFKINISRPFYADARPWVELDFGREIYVAAIETSGDVSTNCYTKAYSLQTSADGVVYEDHKDHGASSEPCGRVKVYQANTDPRTVVRTFIQPRVSSRYLRVVPVGWFGRPTMTIGVLGCESALIAASHPGNVLGVFNEGSNLDFTAAQHHCSKYHSRMASPSELSVAFEAGITGDPGLSWLTDQTGRYVLERLATHSDYKSPGILNWGVQSPSDRLREWDAPHPSPPGSSVPGMESRVANASCTAAAGILILGIRPASGKQVFPGNTDRNTPVTNLLDDPVDARYVRFLPQSWYGWMSMRVEILGCNTICLDPLGMESGAIPDDRITASSYWGPDHEPFLGRLNEVIGVGAWVAMVNVIGQWLQVDFGEVKRVRGTMIQGRHGGQWVKSYKLQYSVDGVSWTTYAGSDGSDKIFPGNTHAHIPVTNLLDDSIDARYVRFLPQSWYFHMSMRAEILGCNITKKYFTVRAQSFGFDDPGSGTYIASNGQKSDQGGRGHHVFILDERTGEVVDMAAFDTLSPSGGGGGAAAAGQMTAFLEGVAEGRIIAIVVRDSGDTPVNLTAYGSTLTHPGYRESYAMITQKGATPSWFVERKSARGAGPTIVDAFITTGENHWWYVDLDRQWAIDRVAVVKPVWVDLTTFFIHVGDNVNVSANRQCGQNHSIAANQSEVTISCGGLRGRYVGIRLSQLEDPRLPQLGEAPTLLEFGELEVYPVSDEANIGGINVAALSSGGQCVNASENVTTCGDVIDGLLTPRPGQPGWLSAQGVGSWIQLKFDGYYFINRAKIAQSTWITGQSRTIRLTFCDGSYEDVELSQREGGDLYNVTQVYYDEFLFNTSKTDSVKMTVLDAYTASTSGFIEAQFITAFPEDFELIPALSRFQQHVDRRSTMPVLAEVHNSSLADCAIKCLEEPTFFCQSFQYTHGSRYCEMLGLTADNDWSNRLVVDSSFSYFERHNVLVTTVCSPIRESMLFEAIDDGLSWRVLGGEVCFDNVDGSIEVANCSGGRNILRKLPLHETTELGMSTPCDAREGNDVVIHNLTVSLVTDEGFDVTWDVTSALVIGYRVTYHVIGSEEIEQLFVHQPEVQFRRLLPGVEYNVSISALTAAFEGSVSSLQQYTGVKTFHNRDMNSNQLIDGLKMPTIGDIIH</sequence>
<dbReference type="Pfam" id="PF00754">
    <property type="entry name" value="F5_F8_type_C"/>
    <property type="match status" value="3"/>
</dbReference>
<dbReference type="PROSITE" id="PS50948">
    <property type="entry name" value="PAN"/>
    <property type="match status" value="1"/>
</dbReference>
<dbReference type="Gene3D" id="3.50.4.10">
    <property type="entry name" value="Hepatocyte Growth Factor"/>
    <property type="match status" value="1"/>
</dbReference>
<feature type="region of interest" description="Disordered" evidence="3">
    <location>
        <begin position="238"/>
        <end position="259"/>
    </location>
</feature>
<feature type="domain" description="Fibronectin type-III" evidence="5">
    <location>
        <begin position="1056"/>
        <end position="1144"/>
    </location>
</feature>
<dbReference type="OrthoDB" id="6155811at2759"/>
<organism evidence="7 8">
    <name type="scientific">Branchiostoma lanceolatum</name>
    <name type="common">Common lancelet</name>
    <name type="synonym">Amphioxus lanceolatum</name>
    <dbReference type="NCBI Taxonomy" id="7740"/>
    <lineage>
        <taxon>Eukaryota</taxon>
        <taxon>Metazoa</taxon>
        <taxon>Chordata</taxon>
        <taxon>Cephalochordata</taxon>
        <taxon>Leptocardii</taxon>
        <taxon>Amphioxiformes</taxon>
        <taxon>Branchiostomatidae</taxon>
        <taxon>Branchiostoma</taxon>
    </lineage>
</organism>
<evidence type="ECO:0000259" key="4">
    <source>
        <dbReference type="PROSITE" id="PS50022"/>
    </source>
</evidence>
<dbReference type="Gene3D" id="2.60.40.10">
    <property type="entry name" value="Immunoglobulins"/>
    <property type="match status" value="1"/>
</dbReference>
<dbReference type="Pfam" id="PF00024">
    <property type="entry name" value="PAN_1"/>
    <property type="match status" value="1"/>
</dbReference>
<dbReference type="SUPFAM" id="SSF49785">
    <property type="entry name" value="Galactose-binding domain-like"/>
    <property type="match status" value="4"/>
</dbReference>
<dbReference type="PANTHER" id="PTHR24543:SF291">
    <property type="entry name" value="SMOKE ALARM, ISOFORM D"/>
    <property type="match status" value="1"/>
</dbReference>
<dbReference type="SUPFAM" id="SSF49265">
    <property type="entry name" value="Fibronectin type III"/>
    <property type="match status" value="1"/>
</dbReference>
<dbReference type="SMART" id="SM00231">
    <property type="entry name" value="FA58C"/>
    <property type="match status" value="2"/>
</dbReference>
<dbReference type="PROSITE" id="PS50022">
    <property type="entry name" value="FA58C_3"/>
    <property type="match status" value="3"/>
</dbReference>
<evidence type="ECO:0000259" key="6">
    <source>
        <dbReference type="PROSITE" id="PS50948"/>
    </source>
</evidence>
<dbReference type="InterPro" id="IPR000421">
    <property type="entry name" value="FA58C"/>
</dbReference>
<dbReference type="InterPro" id="IPR008979">
    <property type="entry name" value="Galactose-bd-like_sf"/>
</dbReference>
<dbReference type="PANTHER" id="PTHR24543">
    <property type="entry name" value="MULTICOPPER OXIDASE-RELATED"/>
    <property type="match status" value="1"/>
</dbReference>
<dbReference type="InterPro" id="IPR016186">
    <property type="entry name" value="C-type_lectin-like/link_sf"/>
</dbReference>
<comment type="similarity">
    <text evidence="1">Belongs to the neurexin family.</text>
</comment>
<dbReference type="FunFam" id="2.60.120.260:FF:000016">
    <property type="entry name" value="Contactin-associated protein-like 4 isoform 1"/>
    <property type="match status" value="1"/>
</dbReference>
<dbReference type="Gene3D" id="2.60.120.260">
    <property type="entry name" value="Galactose-binding domain-like"/>
    <property type="match status" value="4"/>
</dbReference>
<dbReference type="SMART" id="SM00473">
    <property type="entry name" value="PAN_AP"/>
    <property type="match status" value="1"/>
</dbReference>
<dbReference type="SMART" id="SM00060">
    <property type="entry name" value="FN3"/>
    <property type="match status" value="1"/>
</dbReference>
<feature type="domain" description="F5/8 type C" evidence="4">
    <location>
        <begin position="284"/>
        <end position="329"/>
    </location>
</feature>
<dbReference type="InterPro" id="IPR003961">
    <property type="entry name" value="FN3_dom"/>
</dbReference>
<dbReference type="SUPFAM" id="SSF57414">
    <property type="entry name" value="Hairpin loop containing domain-like"/>
    <property type="match status" value="1"/>
</dbReference>
<keyword evidence="8" id="KW-1185">Reference proteome</keyword>
<accession>A0A8J9ZLN3</accession>
<evidence type="ECO:0000256" key="3">
    <source>
        <dbReference type="SAM" id="MobiDB-lite"/>
    </source>
</evidence>
<evidence type="ECO:0000256" key="1">
    <source>
        <dbReference type="ARBA" id="ARBA00010241"/>
    </source>
</evidence>
<feature type="domain" description="F5/8 type C" evidence="4">
    <location>
        <begin position="40"/>
        <end position="142"/>
    </location>
</feature>
<gene>
    <name evidence="7" type="primary">MFGE8</name>
    <name evidence="7" type="ORF">BLAG_LOCUS14629</name>
</gene>
<protein>
    <submittedName>
        <fullName evidence="7">MFGE8 protein</fullName>
    </submittedName>
</protein>
<dbReference type="InterPro" id="IPR036116">
    <property type="entry name" value="FN3_sf"/>
</dbReference>
<evidence type="ECO:0000256" key="2">
    <source>
        <dbReference type="ARBA" id="ARBA00023157"/>
    </source>
</evidence>
<dbReference type="CDD" id="cd01099">
    <property type="entry name" value="PAN_AP_HGF"/>
    <property type="match status" value="1"/>
</dbReference>
<dbReference type="EMBL" id="OV696687">
    <property type="protein sequence ID" value="CAH1255660.1"/>
    <property type="molecule type" value="Genomic_DNA"/>
</dbReference>
<dbReference type="InterPro" id="IPR039477">
    <property type="entry name" value="ILEI/PANDER_dom"/>
</dbReference>
<dbReference type="PROSITE" id="PS01286">
    <property type="entry name" value="FA58C_2"/>
    <property type="match status" value="2"/>
</dbReference>
<dbReference type="CDD" id="cd00063">
    <property type="entry name" value="FN3"/>
    <property type="match status" value="1"/>
</dbReference>
<dbReference type="Pfam" id="PF15711">
    <property type="entry name" value="ILEI"/>
    <property type="match status" value="1"/>
</dbReference>
<dbReference type="AlphaFoldDB" id="A0A8J9ZLN3"/>
<dbReference type="Pfam" id="PF00041">
    <property type="entry name" value="fn3"/>
    <property type="match status" value="1"/>
</dbReference>
<keyword evidence="2" id="KW-1015">Disulfide bond</keyword>
<evidence type="ECO:0000313" key="7">
    <source>
        <dbReference type="EMBL" id="CAH1255660.1"/>
    </source>
</evidence>
<dbReference type="InterPro" id="IPR013783">
    <property type="entry name" value="Ig-like_fold"/>
</dbReference>
<dbReference type="Proteomes" id="UP000838412">
    <property type="component" value="Chromosome 2"/>
</dbReference>
<evidence type="ECO:0000259" key="5">
    <source>
        <dbReference type="PROSITE" id="PS50853"/>
    </source>
</evidence>
<reference evidence="7" key="1">
    <citation type="submission" date="2022-01" db="EMBL/GenBank/DDBJ databases">
        <authorList>
            <person name="Braso-Vives M."/>
        </authorList>
    </citation>
    <scope>NUCLEOTIDE SEQUENCE</scope>
</reference>
<dbReference type="InterPro" id="IPR003609">
    <property type="entry name" value="Pan_app"/>
</dbReference>
<evidence type="ECO:0000313" key="8">
    <source>
        <dbReference type="Proteomes" id="UP000838412"/>
    </source>
</evidence>
<proteinExistence type="inferred from homology"/>
<dbReference type="PROSITE" id="PS50853">
    <property type="entry name" value="FN3"/>
    <property type="match status" value="1"/>
</dbReference>
<dbReference type="InterPro" id="IPR000538">
    <property type="entry name" value="Link_dom"/>
</dbReference>